<sequence length="60" mass="6736">MPRIPRITSAGIEMFLIPMMSPSLRPWRTLYTLPSKVSLIAQIGAISHLLQARGEMWSAL</sequence>
<dbReference type="AlphaFoldDB" id="A0A8J3N159"/>
<accession>A0A8J3N159</accession>
<dbReference type="Proteomes" id="UP000597444">
    <property type="component" value="Unassembled WGS sequence"/>
</dbReference>
<comment type="caution">
    <text evidence="1">The sequence shown here is derived from an EMBL/GenBank/DDBJ whole genome shotgun (WGS) entry which is preliminary data.</text>
</comment>
<dbReference type="RefSeq" id="WP_220205579.1">
    <property type="nucleotide sequence ID" value="NZ_BNJK01000001.1"/>
</dbReference>
<evidence type="ECO:0000313" key="1">
    <source>
        <dbReference type="EMBL" id="GHO94869.1"/>
    </source>
</evidence>
<proteinExistence type="predicted"/>
<reference evidence="1" key="1">
    <citation type="submission" date="2020-10" db="EMBL/GenBank/DDBJ databases">
        <title>Taxonomic study of unclassified bacteria belonging to the class Ktedonobacteria.</title>
        <authorList>
            <person name="Yabe S."/>
            <person name="Wang C.M."/>
            <person name="Zheng Y."/>
            <person name="Sakai Y."/>
            <person name="Cavaletti L."/>
            <person name="Monciardini P."/>
            <person name="Donadio S."/>
        </authorList>
    </citation>
    <scope>NUCLEOTIDE SEQUENCE</scope>
    <source>
        <strain evidence="1">ID150040</strain>
    </source>
</reference>
<keyword evidence="2" id="KW-1185">Reference proteome</keyword>
<organism evidence="1 2">
    <name type="scientific">Reticulibacter mediterranei</name>
    <dbReference type="NCBI Taxonomy" id="2778369"/>
    <lineage>
        <taxon>Bacteria</taxon>
        <taxon>Bacillati</taxon>
        <taxon>Chloroflexota</taxon>
        <taxon>Ktedonobacteria</taxon>
        <taxon>Ktedonobacterales</taxon>
        <taxon>Reticulibacteraceae</taxon>
        <taxon>Reticulibacter</taxon>
    </lineage>
</organism>
<name>A0A8J3N159_9CHLR</name>
<dbReference type="EMBL" id="BNJK01000001">
    <property type="protein sequence ID" value="GHO94869.1"/>
    <property type="molecule type" value="Genomic_DNA"/>
</dbReference>
<gene>
    <name evidence="1" type="ORF">KSF_049170</name>
</gene>
<evidence type="ECO:0000313" key="2">
    <source>
        <dbReference type="Proteomes" id="UP000597444"/>
    </source>
</evidence>
<protein>
    <submittedName>
        <fullName evidence="1">Uncharacterized protein</fullName>
    </submittedName>
</protein>